<evidence type="ECO:0000313" key="1">
    <source>
        <dbReference type="EMBL" id="CAH3187914.1"/>
    </source>
</evidence>
<accession>A0ABN8S8R1</accession>
<proteinExistence type="predicted"/>
<organism evidence="1 2">
    <name type="scientific">Porites lobata</name>
    <dbReference type="NCBI Taxonomy" id="104759"/>
    <lineage>
        <taxon>Eukaryota</taxon>
        <taxon>Metazoa</taxon>
        <taxon>Cnidaria</taxon>
        <taxon>Anthozoa</taxon>
        <taxon>Hexacorallia</taxon>
        <taxon>Scleractinia</taxon>
        <taxon>Fungiina</taxon>
        <taxon>Poritidae</taxon>
        <taxon>Porites</taxon>
    </lineage>
</organism>
<comment type="caution">
    <text evidence="1">The sequence shown here is derived from an EMBL/GenBank/DDBJ whole genome shotgun (WGS) entry which is preliminary data.</text>
</comment>
<gene>
    <name evidence="1" type="ORF">PLOB_00038547</name>
</gene>
<dbReference type="EMBL" id="CALNXK010000577">
    <property type="protein sequence ID" value="CAH3187914.1"/>
    <property type="molecule type" value="Genomic_DNA"/>
</dbReference>
<keyword evidence="2" id="KW-1185">Reference proteome</keyword>
<sequence length="82" mass="9541">MAMLKNFYPQSRFLTPKLSHQLQASPSLQSRPAITNLEYEYRQIRTRMDSTGEEGAKKIMGTFEFFHSLDKSLDRGMEIILL</sequence>
<evidence type="ECO:0000313" key="2">
    <source>
        <dbReference type="Proteomes" id="UP001159405"/>
    </source>
</evidence>
<protein>
    <submittedName>
        <fullName evidence="1">Uncharacterized protein</fullName>
    </submittedName>
</protein>
<dbReference type="Proteomes" id="UP001159405">
    <property type="component" value="Unassembled WGS sequence"/>
</dbReference>
<reference evidence="1 2" key="1">
    <citation type="submission" date="2022-05" db="EMBL/GenBank/DDBJ databases">
        <authorList>
            <consortium name="Genoscope - CEA"/>
            <person name="William W."/>
        </authorList>
    </citation>
    <scope>NUCLEOTIDE SEQUENCE [LARGE SCALE GENOMIC DNA]</scope>
</reference>
<name>A0ABN8S8R1_9CNID</name>